<dbReference type="Pfam" id="PF08220">
    <property type="entry name" value="HTH_DeoR"/>
    <property type="match status" value="1"/>
</dbReference>
<comment type="caution">
    <text evidence="4">The sequence shown here is derived from an EMBL/GenBank/DDBJ whole genome shotgun (WGS) entry which is preliminary data.</text>
</comment>
<evidence type="ECO:0000259" key="3">
    <source>
        <dbReference type="Pfam" id="PF08220"/>
    </source>
</evidence>
<organism evidence="4 5">
    <name type="scientific">Candidatus Dojkabacteria bacterium CG_4_10_14_0_2_um_filter_Dojkabacteria_WS6_41_15</name>
    <dbReference type="NCBI Taxonomy" id="2014249"/>
    <lineage>
        <taxon>Bacteria</taxon>
        <taxon>Candidatus Dojkabacteria</taxon>
    </lineage>
</organism>
<dbReference type="SUPFAM" id="SSF46785">
    <property type="entry name" value="Winged helix' DNA-binding domain"/>
    <property type="match status" value="1"/>
</dbReference>
<dbReference type="InterPro" id="IPR036390">
    <property type="entry name" value="WH_DNA-bd_sf"/>
</dbReference>
<sequence>MELPISHTLVSQLTLIERTIATLPRTADHTAFYKKQARDTQITDLLTLASSMELTLNVDDAKDLLDSPEGQTAPQHFRLLKNCIAAMKYVRSMREHSFTTAVMQHENKLLSDGFSDFWEEGKVRAPHETPTYTQDGLRTRTTHPTYQLWTDIRQLLSYPDENIHPLLLAGMTAYHLISSYPFLQFNLQTALLSTYSIVKPTPYWISGTVSVMSSCLKTMKRTDFTFDPSPTHFTQFLEKLVKEYSIQVETIHDALEHQSSIAPHIRASLNDRQLKILTYFKQHKKLPRKKYAEMMNVAIATAFRDLDDLSKKGLIKAVGKGRGTSYILAQLPTPGELPNHELLEETDTIMD</sequence>
<dbReference type="EMBL" id="PFQB01000052">
    <property type="protein sequence ID" value="PJA14420.1"/>
    <property type="molecule type" value="Genomic_DNA"/>
</dbReference>
<accession>A0A2M7W288</accession>
<dbReference type="InterPro" id="IPR001034">
    <property type="entry name" value="DeoR_HTH"/>
</dbReference>
<feature type="domain" description="HTH deoR-type" evidence="3">
    <location>
        <begin position="272"/>
        <end position="316"/>
    </location>
</feature>
<dbReference type="GO" id="GO:0003700">
    <property type="term" value="F:DNA-binding transcription factor activity"/>
    <property type="evidence" value="ECO:0007669"/>
    <property type="project" value="InterPro"/>
</dbReference>
<name>A0A2M7W288_9BACT</name>
<evidence type="ECO:0000313" key="4">
    <source>
        <dbReference type="EMBL" id="PJA14420.1"/>
    </source>
</evidence>
<dbReference type="AlphaFoldDB" id="A0A2M7W288"/>
<dbReference type="Proteomes" id="UP000228952">
    <property type="component" value="Unassembled WGS sequence"/>
</dbReference>
<evidence type="ECO:0000256" key="1">
    <source>
        <dbReference type="ARBA" id="ARBA00023015"/>
    </source>
</evidence>
<reference evidence="5" key="1">
    <citation type="submission" date="2017-09" db="EMBL/GenBank/DDBJ databases">
        <title>Depth-based differentiation of microbial function through sediment-hosted aquifers and enrichment of novel symbionts in the deep terrestrial subsurface.</title>
        <authorList>
            <person name="Probst A.J."/>
            <person name="Ladd B."/>
            <person name="Jarett J.K."/>
            <person name="Geller-Mcgrath D.E."/>
            <person name="Sieber C.M.K."/>
            <person name="Emerson J.B."/>
            <person name="Anantharaman K."/>
            <person name="Thomas B.C."/>
            <person name="Malmstrom R."/>
            <person name="Stieglmeier M."/>
            <person name="Klingl A."/>
            <person name="Woyke T."/>
            <person name="Ryan C.M."/>
            <person name="Banfield J.F."/>
        </authorList>
    </citation>
    <scope>NUCLEOTIDE SEQUENCE [LARGE SCALE GENOMIC DNA]</scope>
</reference>
<evidence type="ECO:0000313" key="5">
    <source>
        <dbReference type="Proteomes" id="UP000228952"/>
    </source>
</evidence>
<proteinExistence type="predicted"/>
<keyword evidence="2" id="KW-0804">Transcription</keyword>
<keyword evidence="1" id="KW-0805">Transcription regulation</keyword>
<gene>
    <name evidence="4" type="ORF">COX64_02065</name>
</gene>
<dbReference type="Gene3D" id="1.10.10.10">
    <property type="entry name" value="Winged helix-like DNA-binding domain superfamily/Winged helix DNA-binding domain"/>
    <property type="match status" value="1"/>
</dbReference>
<protein>
    <recommendedName>
        <fullName evidence="3">HTH deoR-type domain-containing protein</fullName>
    </recommendedName>
</protein>
<dbReference type="InterPro" id="IPR036388">
    <property type="entry name" value="WH-like_DNA-bd_sf"/>
</dbReference>
<evidence type="ECO:0000256" key="2">
    <source>
        <dbReference type="ARBA" id="ARBA00023163"/>
    </source>
</evidence>